<name>A0A139IG66_9PEZI</name>
<evidence type="ECO:0000313" key="4">
    <source>
        <dbReference type="Proteomes" id="UP000073492"/>
    </source>
</evidence>
<dbReference type="GO" id="GO:0004672">
    <property type="term" value="F:protein kinase activity"/>
    <property type="evidence" value="ECO:0007669"/>
    <property type="project" value="InterPro"/>
</dbReference>
<dbReference type="STRING" id="113226.A0A139IG66"/>
<dbReference type="InterPro" id="IPR000719">
    <property type="entry name" value="Prot_kinase_dom"/>
</dbReference>
<organism evidence="3 4">
    <name type="scientific">Pseudocercospora musae</name>
    <dbReference type="NCBI Taxonomy" id="113226"/>
    <lineage>
        <taxon>Eukaryota</taxon>
        <taxon>Fungi</taxon>
        <taxon>Dikarya</taxon>
        <taxon>Ascomycota</taxon>
        <taxon>Pezizomycotina</taxon>
        <taxon>Dothideomycetes</taxon>
        <taxon>Dothideomycetidae</taxon>
        <taxon>Mycosphaerellales</taxon>
        <taxon>Mycosphaerellaceae</taxon>
        <taxon>Pseudocercospora</taxon>
    </lineage>
</organism>
<dbReference type="Proteomes" id="UP000073492">
    <property type="component" value="Unassembled WGS sequence"/>
</dbReference>
<dbReference type="SMART" id="SM00220">
    <property type="entry name" value="S_TKc"/>
    <property type="match status" value="1"/>
</dbReference>
<evidence type="ECO:0000256" key="1">
    <source>
        <dbReference type="SAM" id="MobiDB-lite"/>
    </source>
</evidence>
<comment type="caution">
    <text evidence="3">The sequence shown here is derived from an EMBL/GenBank/DDBJ whole genome shotgun (WGS) entry which is preliminary data.</text>
</comment>
<evidence type="ECO:0000259" key="2">
    <source>
        <dbReference type="PROSITE" id="PS50011"/>
    </source>
</evidence>
<dbReference type="EMBL" id="LFZO01000112">
    <property type="protein sequence ID" value="KXT13536.1"/>
    <property type="molecule type" value="Genomic_DNA"/>
</dbReference>
<dbReference type="InterPro" id="IPR011009">
    <property type="entry name" value="Kinase-like_dom_sf"/>
</dbReference>
<evidence type="ECO:0000313" key="3">
    <source>
        <dbReference type="EMBL" id="KXT13536.1"/>
    </source>
</evidence>
<dbReference type="OrthoDB" id="3649535at2759"/>
<dbReference type="SUPFAM" id="SSF56112">
    <property type="entry name" value="Protein kinase-like (PK-like)"/>
    <property type="match status" value="1"/>
</dbReference>
<sequence length="516" mass="58123">MLSIIFILPETKGISLERMHKIFGQVDAVEGGEAEVDKAVHAMEWRDCCSDWICGRGEGERCQAHRVQSNDSSFRMKPFNRPHRSAFRIDLSLPHCLILTRPDNAFLQSRQSTYNKADTAVRQRALHTTNTNQHYHQSFPPLSRRAFTAFHPSPMLPPGLQAGSAMPTEEPKQRFLETNYIIRKLASGVFGRVYISIPKSIADELISDTTLSPETLHSALRQNLQAAKISKSDGMAEEICLLKAVKVESSSSFTLPHLLASDPSPTLLWLTLPYLNGGTLYDLLQYYHQPSAPLLPTALVWHWISQMARTLLYLHSGLTITIDSHGKPQLHLDESWTPTIHADIHNQNLIFNTPSSSDSYPDLILSDFGNSIRQDSNQHGFSWTNLKEKQISSMLIELEQLANKVDEPDEWLVTLFDRCPSFGRDGDEDAENDAEREFLEKMINLAEMRKNESRKPMSEGLERYFGGQGIGNKELEKFIKGLRAEREQNLKQKSSAEASSSSKQEEKTPGCGCTAV</sequence>
<dbReference type="Gene3D" id="1.10.510.10">
    <property type="entry name" value="Transferase(Phosphotransferase) domain 1"/>
    <property type="match status" value="1"/>
</dbReference>
<keyword evidence="4" id="KW-1185">Reference proteome</keyword>
<dbReference type="PROSITE" id="PS50011">
    <property type="entry name" value="PROTEIN_KINASE_DOM"/>
    <property type="match status" value="1"/>
</dbReference>
<dbReference type="AlphaFoldDB" id="A0A139IG66"/>
<feature type="region of interest" description="Disordered" evidence="1">
    <location>
        <begin position="486"/>
        <end position="516"/>
    </location>
</feature>
<proteinExistence type="predicted"/>
<feature type="compositionally biased region" description="Low complexity" evidence="1">
    <location>
        <begin position="491"/>
        <end position="502"/>
    </location>
</feature>
<accession>A0A139IG66</accession>
<feature type="domain" description="Protein kinase" evidence="2">
    <location>
        <begin position="179"/>
        <end position="516"/>
    </location>
</feature>
<dbReference type="GO" id="GO:0005524">
    <property type="term" value="F:ATP binding"/>
    <property type="evidence" value="ECO:0007669"/>
    <property type="project" value="InterPro"/>
</dbReference>
<protein>
    <recommendedName>
        <fullName evidence="2">Protein kinase domain-containing protein</fullName>
    </recommendedName>
</protein>
<reference evidence="3 4" key="1">
    <citation type="submission" date="2015-07" db="EMBL/GenBank/DDBJ databases">
        <title>Comparative genomics of the Sigatoka disease complex on banana suggests a link between parallel evolutionary changes in Pseudocercospora fijiensis and Pseudocercospora eumusae and increased virulence on the banana host.</title>
        <authorList>
            <person name="Chang T.-C."/>
            <person name="Salvucci A."/>
            <person name="Crous P.W."/>
            <person name="Stergiopoulos I."/>
        </authorList>
    </citation>
    <scope>NUCLEOTIDE SEQUENCE [LARGE SCALE GENOMIC DNA]</scope>
    <source>
        <strain evidence="3 4">CBS 116634</strain>
    </source>
</reference>
<gene>
    <name evidence="3" type="ORF">AC579_1410</name>
</gene>